<dbReference type="NCBIfam" id="NF010769">
    <property type="entry name" value="PRK14172.1"/>
    <property type="match status" value="1"/>
</dbReference>
<evidence type="ECO:0000259" key="14">
    <source>
        <dbReference type="Pfam" id="PF02882"/>
    </source>
</evidence>
<keyword evidence="3 12" id="KW-0554">One-carbon metabolism</keyword>
<dbReference type="PANTHER" id="PTHR48099:SF5">
    <property type="entry name" value="C-1-TETRAHYDROFOLATE SYNTHASE, CYTOPLASMIC"/>
    <property type="match status" value="1"/>
</dbReference>
<evidence type="ECO:0000256" key="6">
    <source>
        <dbReference type="ARBA" id="ARBA00022801"/>
    </source>
</evidence>
<name>A0A1M5SEX2_9CLOT</name>
<dbReference type="EMBL" id="FQXM01000004">
    <property type="protein sequence ID" value="SHH37104.1"/>
    <property type="molecule type" value="Genomic_DNA"/>
</dbReference>
<proteinExistence type="inferred from homology"/>
<comment type="function">
    <text evidence="12">Catalyzes the oxidation of 5,10-methylenetetrahydrofolate to 5,10-methenyltetrahydrofolate and then the hydrolysis of 5,10-methenyltetrahydrofolate to 10-formyltetrahydrofolate.</text>
</comment>
<reference evidence="15 16" key="1">
    <citation type="submission" date="2016-11" db="EMBL/GenBank/DDBJ databases">
        <authorList>
            <person name="Jaros S."/>
            <person name="Januszkiewicz K."/>
            <person name="Wedrychowicz H."/>
        </authorList>
    </citation>
    <scope>NUCLEOTIDE SEQUENCE [LARGE SCALE GENOMIC DNA]</scope>
    <source>
        <strain evidence="15 16">DSM 8605</strain>
    </source>
</reference>
<dbReference type="OrthoDB" id="9803580at2"/>
<dbReference type="GO" id="GO:0009086">
    <property type="term" value="P:methionine biosynthetic process"/>
    <property type="evidence" value="ECO:0007669"/>
    <property type="project" value="UniProtKB-KW"/>
</dbReference>
<keyword evidence="7 12" id="KW-0521">NADP</keyword>
<comment type="subunit">
    <text evidence="2 12">Homodimer.</text>
</comment>
<dbReference type="GO" id="GO:0006164">
    <property type="term" value="P:purine nucleotide biosynthetic process"/>
    <property type="evidence" value="ECO:0007669"/>
    <property type="project" value="UniProtKB-KW"/>
</dbReference>
<dbReference type="CDD" id="cd01080">
    <property type="entry name" value="NAD_bind_m-THF_DH_Cyclohyd"/>
    <property type="match status" value="1"/>
</dbReference>
<dbReference type="SUPFAM" id="SSF53223">
    <property type="entry name" value="Aminoacid dehydrogenase-like, N-terminal domain"/>
    <property type="match status" value="1"/>
</dbReference>
<dbReference type="InterPro" id="IPR020630">
    <property type="entry name" value="THF_DH/CycHdrlase_cat_dom"/>
</dbReference>
<evidence type="ECO:0000256" key="2">
    <source>
        <dbReference type="ARBA" id="ARBA00011738"/>
    </source>
</evidence>
<dbReference type="EC" id="3.5.4.9" evidence="12"/>
<evidence type="ECO:0000256" key="12">
    <source>
        <dbReference type="HAMAP-Rule" id="MF_01576"/>
    </source>
</evidence>
<evidence type="ECO:0000256" key="3">
    <source>
        <dbReference type="ARBA" id="ARBA00022563"/>
    </source>
</evidence>
<dbReference type="GO" id="GO:0005829">
    <property type="term" value="C:cytosol"/>
    <property type="evidence" value="ECO:0007669"/>
    <property type="project" value="TreeGrafter"/>
</dbReference>
<dbReference type="RefSeq" id="WP_073337233.1">
    <property type="nucleotide sequence ID" value="NZ_FQXM01000004.1"/>
</dbReference>
<evidence type="ECO:0000256" key="10">
    <source>
        <dbReference type="ARBA" id="ARBA00023167"/>
    </source>
</evidence>
<keyword evidence="5 12" id="KW-0658">Purine biosynthesis</keyword>
<evidence type="ECO:0000256" key="1">
    <source>
        <dbReference type="ARBA" id="ARBA00004777"/>
    </source>
</evidence>
<evidence type="ECO:0000256" key="11">
    <source>
        <dbReference type="ARBA" id="ARBA00023268"/>
    </source>
</evidence>
<dbReference type="FunFam" id="3.40.50.10860:FF:000005">
    <property type="entry name" value="C-1-tetrahydrofolate synthase, cytoplasmic, putative"/>
    <property type="match status" value="1"/>
</dbReference>
<feature type="domain" description="Tetrahydrofolate dehydrogenase/cyclohydrolase NAD(P)-binding" evidence="14">
    <location>
        <begin position="139"/>
        <end position="274"/>
    </location>
</feature>
<comment type="catalytic activity">
    <reaction evidence="12">
        <text>(6R)-5,10-methylene-5,6,7,8-tetrahydrofolate + NADP(+) = (6R)-5,10-methenyltetrahydrofolate + NADPH</text>
        <dbReference type="Rhea" id="RHEA:22812"/>
        <dbReference type="ChEBI" id="CHEBI:15636"/>
        <dbReference type="ChEBI" id="CHEBI:57455"/>
        <dbReference type="ChEBI" id="CHEBI:57783"/>
        <dbReference type="ChEBI" id="CHEBI:58349"/>
        <dbReference type="EC" id="1.5.1.5"/>
    </reaction>
</comment>
<keyword evidence="11 12" id="KW-0511">Multifunctional enzyme</keyword>
<evidence type="ECO:0000256" key="9">
    <source>
        <dbReference type="ARBA" id="ARBA00023102"/>
    </source>
</evidence>
<comment type="caution">
    <text evidence="12">Lacks conserved residue(s) required for the propagation of feature annotation.</text>
</comment>
<keyword evidence="9 12" id="KW-0368">Histidine biosynthesis</keyword>
<dbReference type="EC" id="1.5.1.5" evidence="12"/>
<keyword evidence="4 12" id="KW-0028">Amino-acid biosynthesis</keyword>
<protein>
    <recommendedName>
        <fullName evidence="12">Bifunctional protein FolD</fullName>
    </recommendedName>
    <domain>
        <recommendedName>
            <fullName evidence="12">Methylenetetrahydrofolate dehydrogenase</fullName>
            <ecNumber evidence="12">1.5.1.5</ecNumber>
        </recommendedName>
    </domain>
    <domain>
        <recommendedName>
            <fullName evidence="12">Methenyltetrahydrofolate cyclohydrolase</fullName>
            <ecNumber evidence="12">3.5.4.9</ecNumber>
        </recommendedName>
    </domain>
</protein>
<organism evidence="15 16">
    <name type="scientific">Clostridium grantii DSM 8605</name>
    <dbReference type="NCBI Taxonomy" id="1121316"/>
    <lineage>
        <taxon>Bacteria</taxon>
        <taxon>Bacillati</taxon>
        <taxon>Bacillota</taxon>
        <taxon>Clostridia</taxon>
        <taxon>Eubacteriales</taxon>
        <taxon>Clostridiaceae</taxon>
        <taxon>Clostridium</taxon>
    </lineage>
</organism>
<dbReference type="GO" id="GO:0004477">
    <property type="term" value="F:methenyltetrahydrofolate cyclohydrolase activity"/>
    <property type="evidence" value="ECO:0007669"/>
    <property type="project" value="UniProtKB-UniRule"/>
</dbReference>
<dbReference type="Pfam" id="PF00763">
    <property type="entry name" value="THF_DHG_CYH"/>
    <property type="match status" value="1"/>
</dbReference>
<dbReference type="InterPro" id="IPR020631">
    <property type="entry name" value="THF_DH/CycHdrlase_NAD-bd_dom"/>
</dbReference>
<dbReference type="SUPFAM" id="SSF51735">
    <property type="entry name" value="NAD(P)-binding Rossmann-fold domains"/>
    <property type="match status" value="1"/>
</dbReference>
<dbReference type="Pfam" id="PF02882">
    <property type="entry name" value="THF_DHG_CYH_C"/>
    <property type="match status" value="1"/>
</dbReference>
<evidence type="ECO:0000256" key="7">
    <source>
        <dbReference type="ARBA" id="ARBA00022857"/>
    </source>
</evidence>
<gene>
    <name evidence="12" type="primary">folD</name>
    <name evidence="15" type="ORF">SAMN02745207_00903</name>
</gene>
<comment type="similarity">
    <text evidence="12">Belongs to the tetrahydrofolate dehydrogenase/cyclohydrolase family.</text>
</comment>
<evidence type="ECO:0000259" key="13">
    <source>
        <dbReference type="Pfam" id="PF00763"/>
    </source>
</evidence>
<comment type="pathway">
    <text evidence="1 12">One-carbon metabolism; tetrahydrofolate interconversion.</text>
</comment>
<dbReference type="UniPathway" id="UPA00193"/>
<dbReference type="PANTHER" id="PTHR48099">
    <property type="entry name" value="C-1-TETRAHYDROFOLATE SYNTHASE, CYTOPLASMIC-RELATED"/>
    <property type="match status" value="1"/>
</dbReference>
<evidence type="ECO:0000256" key="5">
    <source>
        <dbReference type="ARBA" id="ARBA00022755"/>
    </source>
</evidence>
<dbReference type="InterPro" id="IPR036291">
    <property type="entry name" value="NAD(P)-bd_dom_sf"/>
</dbReference>
<dbReference type="GO" id="GO:0035999">
    <property type="term" value="P:tetrahydrofolate interconversion"/>
    <property type="evidence" value="ECO:0007669"/>
    <property type="project" value="UniProtKB-UniRule"/>
</dbReference>
<dbReference type="Gene3D" id="3.40.50.720">
    <property type="entry name" value="NAD(P)-binding Rossmann-like Domain"/>
    <property type="match status" value="1"/>
</dbReference>
<evidence type="ECO:0000313" key="15">
    <source>
        <dbReference type="EMBL" id="SHH37104.1"/>
    </source>
</evidence>
<dbReference type="GO" id="GO:0000105">
    <property type="term" value="P:L-histidine biosynthetic process"/>
    <property type="evidence" value="ECO:0007669"/>
    <property type="project" value="UniProtKB-KW"/>
</dbReference>
<dbReference type="AlphaFoldDB" id="A0A1M5SEX2"/>
<evidence type="ECO:0000256" key="8">
    <source>
        <dbReference type="ARBA" id="ARBA00023002"/>
    </source>
</evidence>
<keyword evidence="10 12" id="KW-0486">Methionine biosynthesis</keyword>
<dbReference type="FunFam" id="3.40.50.720:FF:000006">
    <property type="entry name" value="Bifunctional protein FolD"/>
    <property type="match status" value="1"/>
</dbReference>
<dbReference type="PRINTS" id="PR00085">
    <property type="entry name" value="THFDHDRGNASE"/>
</dbReference>
<feature type="domain" description="Tetrahydrofolate dehydrogenase/cyclohydrolase catalytic" evidence="13">
    <location>
        <begin position="5"/>
        <end position="120"/>
    </location>
</feature>
<accession>A0A1M5SEX2</accession>
<keyword evidence="16" id="KW-1185">Reference proteome</keyword>
<evidence type="ECO:0000256" key="4">
    <source>
        <dbReference type="ARBA" id="ARBA00022605"/>
    </source>
</evidence>
<sequence length="277" mass="29826">MGTKLDGKTLAANIRNDISEKIEKLKKENKKIPSLANIIIGEDGGSRFYFNTQNSVCEKVGIKTKSLELEENIQEETLIDLIKQLNEDKSVSGIILQLPLPKHLDENKIASTISIKKDVDGLNSLSSGKLFKGEDCFVPCTPKGIIKLIKSTGVEIQGKHAVVIGRSNIVGKPVAQLLLAENATVTMCHSKSDNLKEICKMADILVVAIGRPGIINKEYVKKNALVIDVGTTVVNGKLTGDVDYNDVVDIAAYTTPVPGGVGPMTTTMLLVNLCGDN</sequence>
<keyword evidence="8 12" id="KW-0560">Oxidoreductase</keyword>
<feature type="binding site" evidence="12">
    <location>
        <begin position="165"/>
        <end position="167"/>
    </location>
    <ligand>
        <name>NADP(+)</name>
        <dbReference type="ChEBI" id="CHEBI:58349"/>
    </ligand>
</feature>
<keyword evidence="6 12" id="KW-0378">Hydrolase</keyword>
<evidence type="ECO:0000313" key="16">
    <source>
        <dbReference type="Proteomes" id="UP000184447"/>
    </source>
</evidence>
<dbReference type="GO" id="GO:0004488">
    <property type="term" value="F:methylenetetrahydrofolate dehydrogenase (NADP+) activity"/>
    <property type="evidence" value="ECO:0007669"/>
    <property type="project" value="UniProtKB-UniRule"/>
</dbReference>
<dbReference type="HAMAP" id="MF_01576">
    <property type="entry name" value="THF_DHG_CYH"/>
    <property type="match status" value="1"/>
</dbReference>
<dbReference type="Proteomes" id="UP000184447">
    <property type="component" value="Unassembled WGS sequence"/>
</dbReference>
<dbReference type="Gene3D" id="3.40.50.10860">
    <property type="entry name" value="Leucine Dehydrogenase, chain A, domain 1"/>
    <property type="match status" value="1"/>
</dbReference>
<feature type="binding site" evidence="12">
    <location>
        <position position="231"/>
    </location>
    <ligand>
        <name>NADP(+)</name>
        <dbReference type="ChEBI" id="CHEBI:58349"/>
    </ligand>
</feature>
<dbReference type="InterPro" id="IPR000672">
    <property type="entry name" value="THF_DH/CycHdrlase"/>
</dbReference>
<dbReference type="InterPro" id="IPR046346">
    <property type="entry name" value="Aminoacid_DH-like_N_sf"/>
</dbReference>
<comment type="catalytic activity">
    <reaction evidence="12">
        <text>(6R)-5,10-methenyltetrahydrofolate + H2O = (6R)-10-formyltetrahydrofolate + H(+)</text>
        <dbReference type="Rhea" id="RHEA:23700"/>
        <dbReference type="ChEBI" id="CHEBI:15377"/>
        <dbReference type="ChEBI" id="CHEBI:15378"/>
        <dbReference type="ChEBI" id="CHEBI:57455"/>
        <dbReference type="ChEBI" id="CHEBI:195366"/>
        <dbReference type="EC" id="3.5.4.9"/>
    </reaction>
</comment>
<dbReference type="STRING" id="1121316.SAMN02745207_00903"/>